<dbReference type="InterPro" id="IPR027961">
    <property type="entry name" value="DUF4442"/>
</dbReference>
<dbReference type="InterPro" id="IPR052723">
    <property type="entry name" value="Acyl-CoA_thioesterase_PaaI"/>
</dbReference>
<accession>A0A6I4UJG9</accession>
<dbReference type="NCBIfam" id="TIGR00369">
    <property type="entry name" value="unchar_dom_1"/>
    <property type="match status" value="1"/>
</dbReference>
<dbReference type="InterPro" id="IPR003736">
    <property type="entry name" value="PAAI_dom"/>
</dbReference>
<dbReference type="SUPFAM" id="SSF54637">
    <property type="entry name" value="Thioesterase/thiol ester dehydrase-isomerase"/>
    <property type="match status" value="1"/>
</dbReference>
<dbReference type="Gene3D" id="3.10.129.10">
    <property type="entry name" value="Hotdog Thioesterase"/>
    <property type="match status" value="1"/>
</dbReference>
<dbReference type="EMBL" id="JACICE010000002">
    <property type="protein sequence ID" value="MBB3775870.1"/>
    <property type="molecule type" value="Genomic_DNA"/>
</dbReference>
<organism evidence="2 3">
    <name type="scientific">Erythrobacter ramosus</name>
    <dbReference type="NCBI Taxonomy" id="35811"/>
    <lineage>
        <taxon>Bacteria</taxon>
        <taxon>Pseudomonadati</taxon>
        <taxon>Pseudomonadota</taxon>
        <taxon>Alphaproteobacteria</taxon>
        <taxon>Sphingomonadales</taxon>
        <taxon>Erythrobacteraceae</taxon>
        <taxon>Erythrobacter/Porphyrobacter group</taxon>
        <taxon>Erythrobacter</taxon>
    </lineage>
</organism>
<dbReference type="PANTHER" id="PTHR42856:SF1">
    <property type="entry name" value="ACYL-COENZYME A THIOESTERASE PAAI"/>
    <property type="match status" value="1"/>
</dbReference>
<evidence type="ECO:0000313" key="2">
    <source>
        <dbReference type="EMBL" id="MXP39040.1"/>
    </source>
</evidence>
<evidence type="ECO:0000313" key="4">
    <source>
        <dbReference type="Proteomes" id="UP000548685"/>
    </source>
</evidence>
<dbReference type="GO" id="GO:0016289">
    <property type="term" value="F:acyl-CoA hydrolase activity"/>
    <property type="evidence" value="ECO:0007669"/>
    <property type="project" value="TreeGrafter"/>
</dbReference>
<proteinExistence type="predicted"/>
<sequence>MTPFDALKAQLSAVVPFAAYVGVEITEIGEGTATAILTQSQNTSNHIATMHAGALFTLAEAASGAAMAGMFLERLAGLRPVAASSTIDYVKPARGAITAYAEVDGAKPALLAALDSEGKVRFPITVRMEDTKGRQVACMTVDWHVAALARAA</sequence>
<gene>
    <name evidence="1" type="ORF">FHS52_001839</name>
    <name evidence="2" type="ORF">GRI59_10520</name>
</gene>
<dbReference type="AlphaFoldDB" id="A0A6I4UJG9"/>
<dbReference type="OrthoDB" id="7354710at2"/>
<dbReference type="Proteomes" id="UP000430021">
    <property type="component" value="Unassembled WGS sequence"/>
</dbReference>
<evidence type="ECO:0000313" key="3">
    <source>
        <dbReference type="Proteomes" id="UP000430021"/>
    </source>
</evidence>
<dbReference type="RefSeq" id="WP_160761120.1">
    <property type="nucleotide sequence ID" value="NZ_BAAADZ010000010.1"/>
</dbReference>
<evidence type="ECO:0000313" key="1">
    <source>
        <dbReference type="EMBL" id="MBB3775870.1"/>
    </source>
</evidence>
<dbReference type="EMBL" id="WTYB01000002">
    <property type="protein sequence ID" value="MXP39040.1"/>
    <property type="molecule type" value="Genomic_DNA"/>
</dbReference>
<name>A0A6I4UJG9_9SPHN</name>
<protein>
    <submittedName>
        <fullName evidence="2">DUF4442 domain-containing protein</fullName>
    </submittedName>
    <submittedName>
        <fullName evidence="1">Uncharacterized protein (TIGR00369 family)</fullName>
    </submittedName>
</protein>
<comment type="caution">
    <text evidence="2">The sequence shown here is derived from an EMBL/GenBank/DDBJ whole genome shotgun (WGS) entry which is preliminary data.</text>
</comment>
<dbReference type="Proteomes" id="UP000548685">
    <property type="component" value="Unassembled WGS sequence"/>
</dbReference>
<dbReference type="PANTHER" id="PTHR42856">
    <property type="entry name" value="ACYL-COENZYME A THIOESTERASE PAAI"/>
    <property type="match status" value="1"/>
</dbReference>
<dbReference type="InterPro" id="IPR029069">
    <property type="entry name" value="HotDog_dom_sf"/>
</dbReference>
<reference evidence="1 4" key="2">
    <citation type="submission" date="2020-08" db="EMBL/GenBank/DDBJ databases">
        <title>Genomic Encyclopedia of Type Strains, Phase IV (KMG-IV): sequencing the most valuable type-strain genomes for metagenomic binning, comparative biology and taxonomic classification.</title>
        <authorList>
            <person name="Goeker M."/>
        </authorList>
    </citation>
    <scope>NUCLEOTIDE SEQUENCE [LARGE SCALE GENOMIC DNA]</scope>
    <source>
        <strain evidence="1 4">DSM 8510</strain>
    </source>
</reference>
<keyword evidence="4" id="KW-1185">Reference proteome</keyword>
<reference evidence="2 3" key="1">
    <citation type="submission" date="2019-12" db="EMBL/GenBank/DDBJ databases">
        <title>Genomic-based taxomic classification of the family Erythrobacteraceae.</title>
        <authorList>
            <person name="Xu L."/>
        </authorList>
    </citation>
    <scope>NUCLEOTIDE SEQUENCE [LARGE SCALE GENOMIC DNA]</scope>
    <source>
        <strain evidence="2 3">JCM 10282</strain>
    </source>
</reference>
<dbReference type="Pfam" id="PF14539">
    <property type="entry name" value="DUF4442"/>
    <property type="match status" value="1"/>
</dbReference>